<dbReference type="EMBL" id="LGSZ01000050">
    <property type="protein sequence ID" value="KPH79324.1"/>
    <property type="molecule type" value="Genomic_DNA"/>
</dbReference>
<dbReference type="Pfam" id="PF23961">
    <property type="entry name" value="Phage_tail_terminator_9"/>
    <property type="match status" value="1"/>
</dbReference>
<evidence type="ECO:0000313" key="4">
    <source>
        <dbReference type="Proteomes" id="UP000037822"/>
    </source>
</evidence>
<gene>
    <name evidence="3" type="ORF">AE618_18635</name>
</gene>
<dbReference type="OrthoDB" id="8446915at2"/>
<feature type="domain" description="Phage neck terminator protein gp12-like" evidence="2">
    <location>
        <begin position="25"/>
        <end position="180"/>
    </location>
</feature>
<reference evidence="3 4" key="1">
    <citation type="submission" date="2015-07" db="EMBL/GenBank/DDBJ databases">
        <title>Whole genome sequencing of Bosea vaviloviae isolated from cave pool.</title>
        <authorList>
            <person name="Tan N.E.H."/>
            <person name="Lee Y.P."/>
            <person name="Gan H.M."/>
            <person name="Barton H."/>
            <person name="Savka M.A."/>
        </authorList>
    </citation>
    <scope>NUCLEOTIDE SEQUENCE [LARGE SCALE GENOMIC DNA]</scope>
    <source>
        <strain evidence="3 4">SD260</strain>
    </source>
</reference>
<accession>A0A0N0MA77</accession>
<protein>
    <recommendedName>
        <fullName evidence="2">Phage neck terminator protein gp12-like domain-containing protein</fullName>
    </recommendedName>
</protein>
<evidence type="ECO:0000313" key="3">
    <source>
        <dbReference type="EMBL" id="KPH79324.1"/>
    </source>
</evidence>
<feature type="compositionally biased region" description="Polar residues" evidence="1">
    <location>
        <begin position="1"/>
        <end position="19"/>
    </location>
</feature>
<evidence type="ECO:0000259" key="2">
    <source>
        <dbReference type="Pfam" id="PF23961"/>
    </source>
</evidence>
<organism evidence="3 4">
    <name type="scientific">Bosea vaviloviae</name>
    <dbReference type="NCBI Taxonomy" id="1526658"/>
    <lineage>
        <taxon>Bacteria</taxon>
        <taxon>Pseudomonadati</taxon>
        <taxon>Pseudomonadota</taxon>
        <taxon>Alphaproteobacteria</taxon>
        <taxon>Hyphomicrobiales</taxon>
        <taxon>Boseaceae</taxon>
        <taxon>Bosea</taxon>
    </lineage>
</organism>
<name>A0A0N0MA77_9HYPH</name>
<comment type="caution">
    <text evidence="3">The sequence shown here is derived from an EMBL/GenBank/DDBJ whole genome shotgun (WGS) entry which is preliminary data.</text>
</comment>
<dbReference type="RefSeq" id="WP_054210577.1">
    <property type="nucleotide sequence ID" value="NZ_LGSZ01000050.1"/>
</dbReference>
<dbReference type="Proteomes" id="UP000037822">
    <property type="component" value="Unassembled WGS sequence"/>
</dbReference>
<evidence type="ECO:0000256" key="1">
    <source>
        <dbReference type="SAM" id="MobiDB-lite"/>
    </source>
</evidence>
<sequence length="195" mass="21160">MVNTSATGGYLQPSSTTPAENDPFEDLLGGLIAGISGLARGMVRPRWQPTPPAMPTITTNWCAFGITEIDADWSAATTHIPDGEGTDEVVRHDTVRILASFYGPSAYGLAAQVRDGLWVPQNFEAVRMAGIALLECDRIRTASDLINERFVRRVDLDILLRRAVVRVYPVLNLLSAQGAFVLDSGTVQPFTVTET</sequence>
<dbReference type="PATRIC" id="fig|1526658.3.peg.1344"/>
<keyword evidence="4" id="KW-1185">Reference proteome</keyword>
<dbReference type="AlphaFoldDB" id="A0A0N0MA77"/>
<dbReference type="InterPro" id="IPR057087">
    <property type="entry name" value="Gp12-like"/>
</dbReference>
<feature type="region of interest" description="Disordered" evidence="1">
    <location>
        <begin position="1"/>
        <end position="23"/>
    </location>
</feature>
<proteinExistence type="predicted"/>